<dbReference type="InterPro" id="IPR040357">
    <property type="entry name" value="Vma22/CCDC115"/>
</dbReference>
<dbReference type="Pfam" id="PF21730">
    <property type="entry name" value="Vma22_CCDC115"/>
    <property type="match status" value="1"/>
</dbReference>
<dbReference type="EMBL" id="MU004200">
    <property type="protein sequence ID" value="KAF2488847.1"/>
    <property type="molecule type" value="Genomic_DNA"/>
</dbReference>
<gene>
    <name evidence="3" type="ORF">BU16DRAFT_531895</name>
</gene>
<accession>A0A6A6QBK7</accession>
<reference evidence="3" key="1">
    <citation type="journal article" date="2020" name="Stud. Mycol.">
        <title>101 Dothideomycetes genomes: a test case for predicting lifestyles and emergence of pathogens.</title>
        <authorList>
            <person name="Haridas S."/>
            <person name="Albert R."/>
            <person name="Binder M."/>
            <person name="Bloem J."/>
            <person name="Labutti K."/>
            <person name="Salamov A."/>
            <person name="Andreopoulos B."/>
            <person name="Baker S."/>
            <person name="Barry K."/>
            <person name="Bills G."/>
            <person name="Bluhm B."/>
            <person name="Cannon C."/>
            <person name="Castanera R."/>
            <person name="Culley D."/>
            <person name="Daum C."/>
            <person name="Ezra D."/>
            <person name="Gonzalez J."/>
            <person name="Henrissat B."/>
            <person name="Kuo A."/>
            <person name="Liang C."/>
            <person name="Lipzen A."/>
            <person name="Lutzoni F."/>
            <person name="Magnuson J."/>
            <person name="Mondo S."/>
            <person name="Nolan M."/>
            <person name="Ohm R."/>
            <person name="Pangilinan J."/>
            <person name="Park H.-J."/>
            <person name="Ramirez L."/>
            <person name="Alfaro M."/>
            <person name="Sun H."/>
            <person name="Tritt A."/>
            <person name="Yoshinaga Y."/>
            <person name="Zwiers L.-H."/>
            <person name="Turgeon B."/>
            <person name="Goodwin S."/>
            <person name="Spatafora J."/>
            <person name="Crous P."/>
            <person name="Grigoriev I."/>
        </authorList>
    </citation>
    <scope>NUCLEOTIDE SEQUENCE</scope>
    <source>
        <strain evidence="3">CBS 269.34</strain>
    </source>
</reference>
<evidence type="ECO:0000256" key="2">
    <source>
        <dbReference type="SAM" id="MobiDB-lite"/>
    </source>
</evidence>
<evidence type="ECO:0000256" key="1">
    <source>
        <dbReference type="ARBA" id="ARBA00093634"/>
    </source>
</evidence>
<dbReference type="GO" id="GO:1990871">
    <property type="term" value="C:Vma12-Vma22 assembly complex"/>
    <property type="evidence" value="ECO:0007669"/>
    <property type="project" value="TreeGrafter"/>
</dbReference>
<dbReference type="GO" id="GO:0051082">
    <property type="term" value="F:unfolded protein binding"/>
    <property type="evidence" value="ECO:0007669"/>
    <property type="project" value="TreeGrafter"/>
</dbReference>
<feature type="compositionally biased region" description="Basic and acidic residues" evidence="2">
    <location>
        <begin position="66"/>
        <end position="76"/>
    </location>
</feature>
<feature type="region of interest" description="Disordered" evidence="2">
    <location>
        <begin position="57"/>
        <end position="98"/>
    </location>
</feature>
<dbReference type="PANTHER" id="PTHR31996">
    <property type="entry name" value="COILED-COIL DOMAIN-CONTAINING PROTEIN 115"/>
    <property type="match status" value="1"/>
</dbReference>
<evidence type="ECO:0000313" key="4">
    <source>
        <dbReference type="Proteomes" id="UP000799750"/>
    </source>
</evidence>
<dbReference type="PANTHER" id="PTHR31996:SF2">
    <property type="entry name" value="COILED-COIL DOMAIN-CONTAINING PROTEIN 115"/>
    <property type="match status" value="1"/>
</dbReference>
<evidence type="ECO:0000313" key="3">
    <source>
        <dbReference type="EMBL" id="KAF2488847.1"/>
    </source>
</evidence>
<sequence>MKAREQASSQLSSGYISLAQANYHNRTRFGQDYYDERMQASRHVSIKMNGEVPSFTVSKVELQENASKEESERPDTPEQPLKNEPQAETSEPPEKTLDVPFIEEKHVYANSLDPIRWFGILVPPALRSAQSSFVSTVDGPIPRLASLSKELRNMEIEIGRARKRLRKIAG</sequence>
<dbReference type="OrthoDB" id="408631at2759"/>
<organism evidence="3 4">
    <name type="scientific">Lophium mytilinum</name>
    <dbReference type="NCBI Taxonomy" id="390894"/>
    <lineage>
        <taxon>Eukaryota</taxon>
        <taxon>Fungi</taxon>
        <taxon>Dikarya</taxon>
        <taxon>Ascomycota</taxon>
        <taxon>Pezizomycotina</taxon>
        <taxon>Dothideomycetes</taxon>
        <taxon>Pleosporomycetidae</taxon>
        <taxon>Mytilinidiales</taxon>
        <taxon>Mytilinidiaceae</taxon>
        <taxon>Lophium</taxon>
    </lineage>
</organism>
<keyword evidence="4" id="KW-1185">Reference proteome</keyword>
<dbReference type="AlphaFoldDB" id="A0A6A6QBK7"/>
<name>A0A6A6QBK7_9PEZI</name>
<dbReference type="Proteomes" id="UP000799750">
    <property type="component" value="Unassembled WGS sequence"/>
</dbReference>
<dbReference type="GO" id="GO:0070072">
    <property type="term" value="P:vacuolar proton-transporting V-type ATPase complex assembly"/>
    <property type="evidence" value="ECO:0007669"/>
    <property type="project" value="InterPro"/>
</dbReference>
<proteinExistence type="predicted"/>
<protein>
    <recommendedName>
        <fullName evidence="1">Vacuolar ATPase assembly protein VMA22</fullName>
    </recommendedName>
</protein>